<dbReference type="AlphaFoldDB" id="V9DSU2"/>
<name>V9DSU2_PHYNI</name>
<proteinExistence type="predicted"/>
<dbReference type="Proteomes" id="UP000018721">
    <property type="component" value="Unassembled WGS sequence"/>
</dbReference>
<feature type="compositionally biased region" description="Low complexity" evidence="1">
    <location>
        <begin position="68"/>
        <end position="87"/>
    </location>
</feature>
<sequence length="126" mass="12468">ATGCAIANSLNFDTLFKALSLKSERYSCRDVSGGVATSAPPVTGTSSTGSVDPASDSGSAHQAATHVSNFESSSGSGEHSESASSDSTMNHPTVGASKDVGDEAGSSGTSIPMSEGCKTKSFTVNA</sequence>
<evidence type="ECO:0000313" key="3">
    <source>
        <dbReference type="Proteomes" id="UP000018721"/>
    </source>
</evidence>
<dbReference type="OrthoDB" id="2108802at2759"/>
<feature type="non-terminal residue" evidence="2">
    <location>
        <position position="1"/>
    </location>
</feature>
<protein>
    <submittedName>
        <fullName evidence="2">Uncharacterized protein</fullName>
    </submittedName>
</protein>
<keyword evidence="3" id="KW-1185">Reference proteome</keyword>
<comment type="caution">
    <text evidence="2">The sequence shown here is derived from an EMBL/GenBank/DDBJ whole genome shotgun (WGS) entry which is preliminary data.</text>
</comment>
<reference evidence="2 3" key="1">
    <citation type="submission" date="2013-11" db="EMBL/GenBank/DDBJ databases">
        <title>The Genome Sequence of Phytophthora parasitica P1569.</title>
        <authorList>
            <consortium name="The Broad Institute Genomics Platform"/>
            <person name="Russ C."/>
            <person name="Tyler B."/>
            <person name="Panabieres F."/>
            <person name="Shan W."/>
            <person name="Tripathy S."/>
            <person name="Grunwald N."/>
            <person name="Machado M."/>
            <person name="Johnson C.S."/>
            <person name="Arredondo F."/>
            <person name="Hong C."/>
            <person name="Coffey M."/>
            <person name="Young S.K."/>
            <person name="Zeng Q."/>
            <person name="Gargeya S."/>
            <person name="Fitzgerald M."/>
            <person name="Abouelleil A."/>
            <person name="Alvarado L."/>
            <person name="Chapman S.B."/>
            <person name="Gainer-Dewar J."/>
            <person name="Goldberg J."/>
            <person name="Griggs A."/>
            <person name="Gujja S."/>
            <person name="Hansen M."/>
            <person name="Howarth C."/>
            <person name="Imamovic A."/>
            <person name="Ireland A."/>
            <person name="Larimer J."/>
            <person name="McCowan C."/>
            <person name="Murphy C."/>
            <person name="Pearson M."/>
            <person name="Poon T.W."/>
            <person name="Priest M."/>
            <person name="Roberts A."/>
            <person name="Saif S."/>
            <person name="Shea T."/>
            <person name="Sykes S."/>
            <person name="Wortman J."/>
            <person name="Nusbaum C."/>
            <person name="Birren B."/>
        </authorList>
    </citation>
    <scope>NUCLEOTIDE SEQUENCE [LARGE SCALE GENOMIC DNA]</scope>
    <source>
        <strain evidence="2 3">P1569</strain>
    </source>
</reference>
<feature type="region of interest" description="Disordered" evidence="1">
    <location>
        <begin position="30"/>
        <end position="126"/>
    </location>
</feature>
<accession>V9DSU2</accession>
<organism evidence="2 3">
    <name type="scientific">Phytophthora nicotianae P1569</name>
    <dbReference type="NCBI Taxonomy" id="1317065"/>
    <lineage>
        <taxon>Eukaryota</taxon>
        <taxon>Sar</taxon>
        <taxon>Stramenopiles</taxon>
        <taxon>Oomycota</taxon>
        <taxon>Peronosporomycetes</taxon>
        <taxon>Peronosporales</taxon>
        <taxon>Peronosporaceae</taxon>
        <taxon>Phytophthora</taxon>
    </lineage>
</organism>
<evidence type="ECO:0000256" key="1">
    <source>
        <dbReference type="SAM" id="MobiDB-lite"/>
    </source>
</evidence>
<dbReference type="EMBL" id="ANIZ01004692">
    <property type="protein sequence ID" value="ETI29934.1"/>
    <property type="molecule type" value="Genomic_DNA"/>
</dbReference>
<evidence type="ECO:0000313" key="2">
    <source>
        <dbReference type="EMBL" id="ETI29934.1"/>
    </source>
</evidence>
<dbReference type="HOGENOM" id="CLU_1987456_0_0_1"/>
<gene>
    <name evidence="2" type="ORF">F443_22948</name>
</gene>
<feature type="compositionally biased region" description="Polar residues" evidence="1">
    <location>
        <begin position="43"/>
        <end position="67"/>
    </location>
</feature>